<sequence>MKQARPKYQVFVSSTYRDLHDARERVTWAILNARHIPAGMENFTATNDRGWETIRRVIDLTDYYVVILAGAYGSIDETTGISWTQREYEYALERGIPVLGFIRADTHITQADVEKDAAKQAKLITFKARLKKQHLVQEWTDAEDLARKVVEALRNHIHDDEDRRCPRPGWYRGDSIDFSSTVADELARLSAENEALRRQVEEVKGGKRVCLELTDAYDNVFVDSSEVAYEVPKYVLNRESAAIVDAVTGVVSSSHSEYERFLDRANRSMTFHARVRNTGNKPAKEVTVDLEFEGCEQVNLVGYEAPSVPEHLRGIAPRWKMDTARHVYIDRTFGRGGKVCVRQRVKNIAPGVAEDLVYFLVRAEAMDANGWSVTCSYSITDADGARTKGSFLLVTQFKTQEALSEEQVAARFK</sequence>
<reference evidence="3 4" key="1">
    <citation type="submission" date="2019-10" db="EMBL/GenBank/DDBJ databases">
        <title>A soil myxobacterium in the family Polyangiaceae.</title>
        <authorList>
            <person name="Li Y."/>
            <person name="Wang J."/>
        </authorList>
    </citation>
    <scope>NUCLEOTIDE SEQUENCE [LARGE SCALE GENOMIC DNA]</scope>
    <source>
        <strain evidence="3 4">DSM 14734</strain>
    </source>
</reference>
<evidence type="ECO:0000313" key="4">
    <source>
        <dbReference type="Proteomes" id="UP000440224"/>
    </source>
</evidence>
<organism evidence="3 4">
    <name type="scientific">Polyangium spumosum</name>
    <dbReference type="NCBI Taxonomy" id="889282"/>
    <lineage>
        <taxon>Bacteria</taxon>
        <taxon>Pseudomonadati</taxon>
        <taxon>Myxococcota</taxon>
        <taxon>Polyangia</taxon>
        <taxon>Polyangiales</taxon>
        <taxon>Polyangiaceae</taxon>
        <taxon>Polyangium</taxon>
    </lineage>
</organism>
<feature type="coiled-coil region" evidence="1">
    <location>
        <begin position="179"/>
        <end position="206"/>
    </location>
</feature>
<evidence type="ECO:0000313" key="3">
    <source>
        <dbReference type="EMBL" id="MRG98616.1"/>
    </source>
</evidence>
<feature type="domain" description="DUF4062" evidence="2">
    <location>
        <begin position="9"/>
        <end position="91"/>
    </location>
</feature>
<keyword evidence="4" id="KW-1185">Reference proteome</keyword>
<keyword evidence="1" id="KW-0175">Coiled coil</keyword>
<dbReference type="OrthoDB" id="72299at2"/>
<dbReference type="AlphaFoldDB" id="A0A6N7Q5R1"/>
<accession>A0A6N7Q5R1</accession>
<dbReference type="InterPro" id="IPR025139">
    <property type="entry name" value="DUF4062"/>
</dbReference>
<evidence type="ECO:0000256" key="1">
    <source>
        <dbReference type="SAM" id="Coils"/>
    </source>
</evidence>
<dbReference type="RefSeq" id="WP_153825381.1">
    <property type="nucleotide sequence ID" value="NZ_WJIE01000042.1"/>
</dbReference>
<proteinExistence type="predicted"/>
<dbReference type="Proteomes" id="UP000440224">
    <property type="component" value="Unassembled WGS sequence"/>
</dbReference>
<name>A0A6N7Q5R1_9BACT</name>
<gene>
    <name evidence="3" type="ORF">GF068_42905</name>
</gene>
<dbReference type="Pfam" id="PF13271">
    <property type="entry name" value="DUF4062"/>
    <property type="match status" value="1"/>
</dbReference>
<evidence type="ECO:0000259" key="2">
    <source>
        <dbReference type="Pfam" id="PF13271"/>
    </source>
</evidence>
<dbReference type="EMBL" id="WJIE01000042">
    <property type="protein sequence ID" value="MRG98616.1"/>
    <property type="molecule type" value="Genomic_DNA"/>
</dbReference>
<comment type="caution">
    <text evidence="3">The sequence shown here is derived from an EMBL/GenBank/DDBJ whole genome shotgun (WGS) entry which is preliminary data.</text>
</comment>
<protein>
    <submittedName>
        <fullName evidence="3">DUF4062 domain-containing protein</fullName>
    </submittedName>
</protein>